<dbReference type="OrthoDB" id="5178111at2"/>
<dbReference type="InterPro" id="IPR058323">
    <property type="entry name" value="DUF8010"/>
</dbReference>
<evidence type="ECO:0000313" key="4">
    <source>
        <dbReference type="Proteomes" id="UP000182498"/>
    </source>
</evidence>
<name>A0A0X2NJE0_9CORY</name>
<feature type="domain" description="DUF8010" evidence="1">
    <location>
        <begin position="28"/>
        <end position="104"/>
    </location>
</feature>
<dbReference type="Proteomes" id="UP000182498">
    <property type="component" value="Unassembled WGS sequence"/>
</dbReference>
<evidence type="ECO:0000259" key="1">
    <source>
        <dbReference type="Pfam" id="PF26035"/>
    </source>
</evidence>
<evidence type="ECO:0000259" key="2">
    <source>
        <dbReference type="Pfam" id="PF26572"/>
    </source>
</evidence>
<keyword evidence="4" id="KW-1185">Reference proteome</keyword>
<protein>
    <submittedName>
        <fullName evidence="3">Uncharacterized protein</fullName>
    </submittedName>
</protein>
<feature type="domain" description="DUF8185" evidence="2">
    <location>
        <begin position="126"/>
        <end position="236"/>
    </location>
</feature>
<gene>
    <name evidence="3" type="ORF">CVAR292_00942</name>
</gene>
<reference evidence="4" key="1">
    <citation type="submission" date="2015-11" db="EMBL/GenBank/DDBJ databases">
        <authorList>
            <person name="Dugat-Bony E."/>
        </authorList>
    </citation>
    <scope>NUCLEOTIDE SEQUENCE [LARGE SCALE GENOMIC DNA]</scope>
    <source>
        <strain evidence="4">Mu292</strain>
    </source>
</reference>
<dbReference type="Pfam" id="PF26572">
    <property type="entry name" value="DUF8185"/>
    <property type="match status" value="1"/>
</dbReference>
<dbReference type="RefSeq" id="WP_073883736.1">
    <property type="nucleotide sequence ID" value="NZ_FAUH01000005.1"/>
</dbReference>
<dbReference type="InterPro" id="IPR058498">
    <property type="entry name" value="DUF8185"/>
</dbReference>
<organism evidence="3 4">
    <name type="scientific">Corynebacterium variabile</name>
    <dbReference type="NCBI Taxonomy" id="1727"/>
    <lineage>
        <taxon>Bacteria</taxon>
        <taxon>Bacillati</taxon>
        <taxon>Actinomycetota</taxon>
        <taxon>Actinomycetes</taxon>
        <taxon>Mycobacteriales</taxon>
        <taxon>Corynebacteriaceae</taxon>
        <taxon>Corynebacterium</taxon>
    </lineage>
</organism>
<accession>A0A0X2NJE0</accession>
<dbReference type="Pfam" id="PF26035">
    <property type="entry name" value="DUF8010"/>
    <property type="match status" value="1"/>
</dbReference>
<dbReference type="AlphaFoldDB" id="A0A0X2NJE0"/>
<dbReference type="EMBL" id="FAUH01000005">
    <property type="protein sequence ID" value="CUU65612.1"/>
    <property type="molecule type" value="Genomic_DNA"/>
</dbReference>
<proteinExistence type="predicted"/>
<evidence type="ECO:0000313" key="3">
    <source>
        <dbReference type="EMBL" id="CUU65612.1"/>
    </source>
</evidence>
<sequence>MTSSLISLSGGSPAPVTLTLTRPGRAQASTLRRVAAVVTRVLKMDSGAMVRLVSRGEDATDLLIATPLGCVVSQRIHATVSEDGAVISADPLPALLGDAATADDGADGASIGLSGRMDMLWAGTPPPESGWSLVDTIPGADVREVFGQLQAEAEAHSGPAGLPPSLLDQPLLRLTSKGQTGIIEIPGSVVAAMGSLGLVKEPPAQLVDHDLIRVSVTGSWIRIDAIFGTAYLPRPGGLARIPTPR</sequence>